<dbReference type="EMBL" id="CP031042">
    <property type="protein sequence ID" value="QDZ23062.1"/>
    <property type="molecule type" value="Genomic_DNA"/>
</dbReference>
<evidence type="ECO:0000313" key="2">
    <source>
        <dbReference type="EMBL" id="QDZ23062.1"/>
    </source>
</evidence>
<protein>
    <submittedName>
        <fullName evidence="2">Uncharacterized protein</fullName>
    </submittedName>
</protein>
<dbReference type="Proteomes" id="UP000316726">
    <property type="component" value="Chromosome 9"/>
</dbReference>
<keyword evidence="3" id="KW-1185">Reference proteome</keyword>
<evidence type="ECO:0000313" key="3">
    <source>
        <dbReference type="Proteomes" id="UP000316726"/>
    </source>
</evidence>
<feature type="compositionally biased region" description="Basic residues" evidence="1">
    <location>
        <begin position="86"/>
        <end position="95"/>
    </location>
</feature>
<organism evidence="2 3">
    <name type="scientific">Chloropicon primus</name>
    <dbReference type="NCBI Taxonomy" id="1764295"/>
    <lineage>
        <taxon>Eukaryota</taxon>
        <taxon>Viridiplantae</taxon>
        <taxon>Chlorophyta</taxon>
        <taxon>Chloropicophyceae</taxon>
        <taxon>Chloropicales</taxon>
        <taxon>Chloropicaceae</taxon>
        <taxon>Chloropicon</taxon>
    </lineage>
</organism>
<proteinExistence type="predicted"/>
<dbReference type="AlphaFoldDB" id="A0A5B8MUD6"/>
<gene>
    <name evidence="2" type="ORF">A3770_09p55800</name>
</gene>
<name>A0A5B8MUD6_9CHLO</name>
<sequence>MFEVFVEGAENGVSALPGPGSGVENMVYSAHHKGVGVQANQVLKSSSVKDGGLGKKGKGERKPFGGVSRSELNTRRTGGLGEVKKPAHAHRRKHEQKQQLKKSAVEGKAIEEIPSFPRKSRPKSVEVPKDAFAKPVSHKDLPVSPTDSTFRTNVLQEAILANAESVSGSDRASVKAESLSLGERGRATFPISPSDVSCHKNLRREAILQNARASTTEVVTKVKGGPGARSRLPPSPTDLILHENLRHKAIMLNARRQAMQGGAENLTTKFEDSTQ</sequence>
<accession>A0A5B8MUD6</accession>
<evidence type="ECO:0000256" key="1">
    <source>
        <dbReference type="SAM" id="MobiDB-lite"/>
    </source>
</evidence>
<reference evidence="2 3" key="1">
    <citation type="submission" date="2018-07" db="EMBL/GenBank/DDBJ databases">
        <title>The complete nuclear genome of the prasinophyte Chloropicon primus (CCMP1205).</title>
        <authorList>
            <person name="Pombert J.-F."/>
            <person name="Otis C."/>
            <person name="Turmel M."/>
            <person name="Lemieux C."/>
        </authorList>
    </citation>
    <scope>NUCLEOTIDE SEQUENCE [LARGE SCALE GENOMIC DNA]</scope>
    <source>
        <strain evidence="2 3">CCMP1205</strain>
    </source>
</reference>
<feature type="region of interest" description="Disordered" evidence="1">
    <location>
        <begin position="39"/>
        <end position="131"/>
    </location>
</feature>